<reference evidence="1 2" key="1">
    <citation type="journal article" date="2019" name="Nat. Ecol. Evol.">
        <title>Megaphylogeny resolves global patterns of mushroom evolution.</title>
        <authorList>
            <person name="Varga T."/>
            <person name="Krizsan K."/>
            <person name="Foldi C."/>
            <person name="Dima B."/>
            <person name="Sanchez-Garcia M."/>
            <person name="Sanchez-Ramirez S."/>
            <person name="Szollosi G.J."/>
            <person name="Szarkandi J.G."/>
            <person name="Papp V."/>
            <person name="Albert L."/>
            <person name="Andreopoulos W."/>
            <person name="Angelini C."/>
            <person name="Antonin V."/>
            <person name="Barry K.W."/>
            <person name="Bougher N.L."/>
            <person name="Buchanan P."/>
            <person name="Buyck B."/>
            <person name="Bense V."/>
            <person name="Catcheside P."/>
            <person name="Chovatia M."/>
            <person name="Cooper J."/>
            <person name="Damon W."/>
            <person name="Desjardin D."/>
            <person name="Finy P."/>
            <person name="Geml J."/>
            <person name="Haridas S."/>
            <person name="Hughes K."/>
            <person name="Justo A."/>
            <person name="Karasinski D."/>
            <person name="Kautmanova I."/>
            <person name="Kiss B."/>
            <person name="Kocsube S."/>
            <person name="Kotiranta H."/>
            <person name="LaButti K.M."/>
            <person name="Lechner B.E."/>
            <person name="Liimatainen K."/>
            <person name="Lipzen A."/>
            <person name="Lukacs Z."/>
            <person name="Mihaltcheva S."/>
            <person name="Morgado L.N."/>
            <person name="Niskanen T."/>
            <person name="Noordeloos M.E."/>
            <person name="Ohm R.A."/>
            <person name="Ortiz-Santana B."/>
            <person name="Ovrebo C."/>
            <person name="Racz N."/>
            <person name="Riley R."/>
            <person name="Savchenko A."/>
            <person name="Shiryaev A."/>
            <person name="Soop K."/>
            <person name="Spirin V."/>
            <person name="Szebenyi C."/>
            <person name="Tomsovsky M."/>
            <person name="Tulloss R.E."/>
            <person name="Uehling J."/>
            <person name="Grigoriev I.V."/>
            <person name="Vagvolgyi C."/>
            <person name="Papp T."/>
            <person name="Martin F.M."/>
            <person name="Miettinen O."/>
            <person name="Hibbett D.S."/>
            <person name="Nagy L.G."/>
        </authorList>
    </citation>
    <scope>NUCLEOTIDE SEQUENCE [LARGE SCALE GENOMIC DNA]</scope>
    <source>
        <strain evidence="1 2">FP101781</strain>
    </source>
</reference>
<accession>A0A4Y7TV27</accession>
<name>A0A4Y7TV27_COPMI</name>
<dbReference type="STRING" id="71717.A0A4Y7TV27"/>
<dbReference type="EMBL" id="QPFP01000003">
    <property type="protein sequence ID" value="TEB38027.1"/>
    <property type="molecule type" value="Genomic_DNA"/>
</dbReference>
<keyword evidence="2" id="KW-1185">Reference proteome</keyword>
<proteinExistence type="predicted"/>
<dbReference type="PANTHER" id="PTHR43329">
    <property type="entry name" value="EPOXIDE HYDROLASE"/>
    <property type="match status" value="1"/>
</dbReference>
<dbReference type="OrthoDB" id="408373at2759"/>
<dbReference type="SUPFAM" id="SSF53474">
    <property type="entry name" value="alpha/beta-Hydrolases"/>
    <property type="match status" value="1"/>
</dbReference>
<dbReference type="Gene3D" id="3.40.50.1820">
    <property type="entry name" value="alpha/beta hydrolase"/>
    <property type="match status" value="1"/>
</dbReference>
<evidence type="ECO:0000313" key="2">
    <source>
        <dbReference type="Proteomes" id="UP000298030"/>
    </source>
</evidence>
<evidence type="ECO:0000313" key="1">
    <source>
        <dbReference type="EMBL" id="TEB38027.1"/>
    </source>
</evidence>
<dbReference type="Proteomes" id="UP000298030">
    <property type="component" value="Unassembled WGS sequence"/>
</dbReference>
<protein>
    <submittedName>
        <fullName evidence="1">Alpha/beta-hydrolase</fullName>
    </submittedName>
</protein>
<organism evidence="1 2">
    <name type="scientific">Coprinellus micaceus</name>
    <name type="common">Glistening ink-cap mushroom</name>
    <name type="synonym">Coprinus micaceus</name>
    <dbReference type="NCBI Taxonomy" id="71717"/>
    <lineage>
        <taxon>Eukaryota</taxon>
        <taxon>Fungi</taxon>
        <taxon>Dikarya</taxon>
        <taxon>Basidiomycota</taxon>
        <taxon>Agaricomycotina</taxon>
        <taxon>Agaricomycetes</taxon>
        <taxon>Agaricomycetidae</taxon>
        <taxon>Agaricales</taxon>
        <taxon>Agaricineae</taxon>
        <taxon>Psathyrellaceae</taxon>
        <taxon>Coprinellus</taxon>
    </lineage>
</organism>
<gene>
    <name evidence="1" type="ORF">FA13DRAFT_1761398</name>
</gene>
<keyword evidence="1" id="KW-0378">Hydrolase</keyword>
<comment type="caution">
    <text evidence="1">The sequence shown here is derived from an EMBL/GenBank/DDBJ whole genome shotgun (WGS) entry which is preliminary data.</text>
</comment>
<dbReference type="InterPro" id="IPR029058">
    <property type="entry name" value="AB_hydrolase_fold"/>
</dbReference>
<sequence>MSAIDSLLPHFKDVTTSRGLHYSYYFSAPNQGKPTVLLVHGFPSLAVDWHPQITHFKATWATASSYLTSWPKESSAYVHSLLAKDMVDILDHEKAANVVAIGHDWCASLNLLGCVLSLTTGVCEGARRPSALLQTCIADRFIGFGFLAVGYLPPRAIEGNIEELRKKASAIELIGYENFGYWEFFSAPDGPDVIKNHIESYNDLFYAQDGRLWRFNMCPEGSMRIFVESDSRTPRLPSITKDQWKYRNQVFAKFGLDGPLNYYRVNLNGETTEDDKKIPLDKYTINKPVFLGSAQGDVICVDWAHEAQTRKFCPDTTVVNFNATHWLAAEVAQDVNAALEKWIENTVLA</sequence>
<dbReference type="AlphaFoldDB" id="A0A4Y7TV27"/>
<dbReference type="GO" id="GO:0016787">
    <property type="term" value="F:hydrolase activity"/>
    <property type="evidence" value="ECO:0007669"/>
    <property type="project" value="UniProtKB-KW"/>
</dbReference>